<dbReference type="GeneID" id="94849435"/>
<dbReference type="AlphaFoldDB" id="A0A1J4KRU6"/>
<sequence>MSQITSVIYTFRKFLNIDPTNPNEEIELRQRLQFLAPPIIGFLQSIQCQTNTEAGNPLSAEDTYLFVEALPTLLNHLTTCGSDVNSIVKLQQLHQNAMGEIQNESMRLIEQICDLEFKYNHTIEEYESFQQAVASQNPELFNPNQQILALQEQIAKYEFQIQAGQAQLNQQEQILLALRSENDQIKQQLQQPINNMEKIHELNLEITSLSEQLMNLNNELASVKKDNETLNQALNSIASEKTALESQNQLM</sequence>
<feature type="coiled-coil region" evidence="1">
    <location>
        <begin position="168"/>
        <end position="247"/>
    </location>
</feature>
<name>A0A1J4KRU6_9EUKA</name>
<evidence type="ECO:0000313" key="3">
    <source>
        <dbReference type="Proteomes" id="UP000179807"/>
    </source>
</evidence>
<evidence type="ECO:0000313" key="2">
    <source>
        <dbReference type="EMBL" id="OHT13616.1"/>
    </source>
</evidence>
<evidence type="ECO:0000256" key="1">
    <source>
        <dbReference type="SAM" id="Coils"/>
    </source>
</evidence>
<keyword evidence="1" id="KW-0175">Coiled coil</keyword>
<protein>
    <submittedName>
        <fullName evidence="2">Uncharacterized protein</fullName>
    </submittedName>
</protein>
<keyword evidence="3" id="KW-1185">Reference proteome</keyword>
<reference evidence="2" key="1">
    <citation type="submission" date="2016-10" db="EMBL/GenBank/DDBJ databases">
        <authorList>
            <person name="Benchimol M."/>
            <person name="Almeida L.G."/>
            <person name="Vasconcelos A.T."/>
            <person name="Perreira-Neves A."/>
            <person name="Rosa I.A."/>
            <person name="Tasca T."/>
            <person name="Bogo M.R."/>
            <person name="de Souza W."/>
        </authorList>
    </citation>
    <scope>NUCLEOTIDE SEQUENCE [LARGE SCALE GENOMIC DNA]</scope>
    <source>
        <strain evidence="2">K</strain>
    </source>
</reference>
<comment type="caution">
    <text evidence="2">The sequence shown here is derived from an EMBL/GenBank/DDBJ whole genome shotgun (WGS) entry which is preliminary data.</text>
</comment>
<dbReference type="VEuPathDB" id="TrichDB:TRFO_43307"/>
<dbReference type="RefSeq" id="XP_068366752.1">
    <property type="nucleotide sequence ID" value="XM_068514731.1"/>
</dbReference>
<proteinExistence type="predicted"/>
<dbReference type="Proteomes" id="UP000179807">
    <property type="component" value="Unassembled WGS sequence"/>
</dbReference>
<dbReference type="Gene3D" id="1.10.287.1490">
    <property type="match status" value="1"/>
</dbReference>
<gene>
    <name evidence="2" type="ORF">TRFO_43307</name>
</gene>
<accession>A0A1J4KRU6</accession>
<dbReference type="EMBL" id="MLAK01000507">
    <property type="protein sequence ID" value="OHT13616.1"/>
    <property type="molecule type" value="Genomic_DNA"/>
</dbReference>
<organism evidence="2 3">
    <name type="scientific">Tritrichomonas foetus</name>
    <dbReference type="NCBI Taxonomy" id="1144522"/>
    <lineage>
        <taxon>Eukaryota</taxon>
        <taxon>Metamonada</taxon>
        <taxon>Parabasalia</taxon>
        <taxon>Tritrichomonadida</taxon>
        <taxon>Tritrichomonadidae</taxon>
        <taxon>Tritrichomonas</taxon>
    </lineage>
</organism>